<dbReference type="RefSeq" id="WP_207688518.1">
    <property type="nucleotide sequence ID" value="NZ_CP061799.1"/>
</dbReference>
<dbReference type="InterPro" id="IPR002725">
    <property type="entry name" value="YgjP-like_metallopeptidase"/>
</dbReference>
<reference evidence="2" key="1">
    <citation type="journal article" date="2021" name="Microb. Physiol.">
        <title>Proteogenomic Insights into the Physiology of Marine, Sulfate-Reducing, Filamentous Desulfonema limicola and Desulfonema magnum.</title>
        <authorList>
            <person name="Schnaars V."/>
            <person name="Wohlbrand L."/>
            <person name="Scheve S."/>
            <person name="Hinrichs C."/>
            <person name="Reinhardt R."/>
            <person name="Rabus R."/>
        </authorList>
    </citation>
    <scope>NUCLEOTIDE SEQUENCE</scope>
    <source>
        <strain evidence="2">5ac10</strain>
    </source>
</reference>
<protein>
    <submittedName>
        <fullName evidence="2">DUF45</fullName>
    </submittedName>
</protein>
<accession>A0A975BC21</accession>
<evidence type="ECO:0000259" key="1">
    <source>
        <dbReference type="Pfam" id="PF01863"/>
    </source>
</evidence>
<dbReference type="Gene3D" id="3.30.2010.10">
    <property type="entry name" value="Metalloproteases ('zincins'), catalytic domain"/>
    <property type="match status" value="1"/>
</dbReference>
<feature type="domain" description="YgjP-like metallopeptidase" evidence="1">
    <location>
        <begin position="13"/>
        <end position="216"/>
    </location>
</feature>
<evidence type="ECO:0000313" key="3">
    <source>
        <dbReference type="Proteomes" id="UP000663720"/>
    </source>
</evidence>
<dbReference type="PANTHER" id="PTHR30399:SF1">
    <property type="entry name" value="UTP PYROPHOSPHATASE"/>
    <property type="match status" value="1"/>
</dbReference>
<organism evidence="2 3">
    <name type="scientific">Desulfonema limicola</name>
    <dbReference type="NCBI Taxonomy" id="45656"/>
    <lineage>
        <taxon>Bacteria</taxon>
        <taxon>Pseudomonadati</taxon>
        <taxon>Thermodesulfobacteriota</taxon>
        <taxon>Desulfobacteria</taxon>
        <taxon>Desulfobacterales</taxon>
        <taxon>Desulfococcaceae</taxon>
        <taxon>Desulfonema</taxon>
    </lineage>
</organism>
<evidence type="ECO:0000313" key="2">
    <source>
        <dbReference type="EMBL" id="QTA82607.1"/>
    </source>
</evidence>
<sequence>MDIEYKIIYSKRKSLSISVERDRSIIVRAPENTAPEKIDKIIESKKMWLYGKLHNTQKYSTAAEPKEFVSGESLMYLGKNYRLDVVADDFKDIRFNNKFIISKNCQPAASRLFKTWYYYKAKEKIIPKVKYYAKRLGVKYNQINIKNMQFCWGSCTPKDNLNFNWRLVKAPVSVIEYVIVHELAHLMESNHTQEFWNIIAVQIPGYQKAKQWLKEHGELLEIDL</sequence>
<keyword evidence="3" id="KW-1185">Reference proteome</keyword>
<dbReference type="CDD" id="cd07344">
    <property type="entry name" value="M48_yhfN_like"/>
    <property type="match status" value="1"/>
</dbReference>
<dbReference type="EMBL" id="CP061799">
    <property type="protein sequence ID" value="QTA82607.1"/>
    <property type="molecule type" value="Genomic_DNA"/>
</dbReference>
<dbReference type="Proteomes" id="UP000663720">
    <property type="component" value="Chromosome"/>
</dbReference>
<dbReference type="Pfam" id="PF01863">
    <property type="entry name" value="YgjP-like"/>
    <property type="match status" value="1"/>
</dbReference>
<gene>
    <name evidence="2" type="ORF">dnl_49850</name>
</gene>
<dbReference type="AlphaFoldDB" id="A0A975BC21"/>
<name>A0A975BC21_9BACT</name>
<dbReference type="PANTHER" id="PTHR30399">
    <property type="entry name" value="UNCHARACTERIZED PROTEIN YGJP"/>
    <property type="match status" value="1"/>
</dbReference>
<dbReference type="KEGG" id="dli:dnl_49850"/>
<proteinExistence type="predicted"/>
<dbReference type="InterPro" id="IPR053136">
    <property type="entry name" value="UTP_pyrophosphatase-like"/>
</dbReference>